<evidence type="ECO:0000256" key="1">
    <source>
        <dbReference type="SAM" id="SignalP"/>
    </source>
</evidence>
<organism evidence="2">
    <name type="scientific">Bichromomyia olmeca</name>
    <dbReference type="NCBI Taxonomy" id="715919"/>
    <lineage>
        <taxon>Eukaryota</taxon>
        <taxon>Metazoa</taxon>
        <taxon>Ecdysozoa</taxon>
        <taxon>Arthropoda</taxon>
        <taxon>Hexapoda</taxon>
        <taxon>Insecta</taxon>
        <taxon>Pterygota</taxon>
        <taxon>Neoptera</taxon>
        <taxon>Endopterygota</taxon>
        <taxon>Diptera</taxon>
        <taxon>Nematocera</taxon>
        <taxon>Psychodoidea</taxon>
        <taxon>Psychodidae</taxon>
        <taxon>Bichromomyia</taxon>
    </lineage>
</organism>
<sequence length="72" mass="8114">MDPKLLILSLLIVATVVIASPSSLPEDHSVTLMRTKIDDNCRYFLGWCGTQKCCAHLRCNGFLFCFWDGNFS</sequence>
<proteinExistence type="evidence at transcript level"/>
<dbReference type="AlphaFoldDB" id="A0A1B1V3H0"/>
<keyword evidence="1" id="KW-0732">Signal</keyword>
<feature type="chain" id="PRO_5008531013" evidence="1">
    <location>
        <begin position="20"/>
        <end position="72"/>
    </location>
</feature>
<accession>A0A1B1V3H0</accession>
<evidence type="ECO:0000313" key="2">
    <source>
        <dbReference type="EMBL" id="ANW11457.1"/>
    </source>
</evidence>
<name>A0A1B1V3H0_9DIPT</name>
<dbReference type="EMBL" id="KX011378">
    <property type="protein sequence ID" value="ANW11457.1"/>
    <property type="molecule type" value="mRNA"/>
</dbReference>
<protein>
    <submittedName>
        <fullName evidence="2">LolToxH</fullName>
    </submittedName>
</protein>
<reference evidence="2" key="1">
    <citation type="journal article" date="2016" name="PLoS Negl. Trop. Dis.">
        <title>Molecular Diversity between Salivary Proteins from New World and Old World Sand Flies with Emphasis on Bichromomyia olmeca, the Sand Fly Vector of Leishmania mexicana in Mesoamerica.</title>
        <authorList>
            <person name="Abdeladhim M."/>
            <person name="V Coutinho-Abreu I."/>
            <person name="Townsend S."/>
            <person name="Pasos-Pinto S."/>
            <person name="Sanchez L."/>
            <person name="Rasouli M."/>
            <person name="B Guimaraes-Costa A."/>
            <person name="Aslan H."/>
            <person name="Francischetti I.M."/>
            <person name="Oliveira F."/>
            <person name="Becker I."/>
            <person name="Kamhawi S."/>
            <person name="Ribeiro J.M."/>
            <person name="Jochim R.C."/>
            <person name="Valenzuela J.G."/>
        </authorList>
    </citation>
    <scope>NUCLEOTIDE SEQUENCE</scope>
    <source>
        <tissue evidence="2">Salivary gland</tissue>
    </source>
</reference>
<feature type="signal peptide" evidence="1">
    <location>
        <begin position="1"/>
        <end position="19"/>
    </location>
</feature>